<comment type="caution">
    <text evidence="2">The sequence shown here is derived from an EMBL/GenBank/DDBJ whole genome shotgun (WGS) entry which is preliminary data.</text>
</comment>
<feature type="transmembrane region" description="Helical" evidence="1">
    <location>
        <begin position="6"/>
        <end position="26"/>
    </location>
</feature>
<keyword evidence="1" id="KW-0472">Membrane</keyword>
<evidence type="ECO:0000313" key="2">
    <source>
        <dbReference type="EMBL" id="MCG2459514.1"/>
    </source>
</evidence>
<dbReference type="AlphaFoldDB" id="A0AAE3EST4"/>
<keyword evidence="1" id="KW-0812">Transmembrane</keyword>
<protein>
    <submittedName>
        <fullName evidence="2">Uncharacterized protein</fullName>
    </submittedName>
</protein>
<keyword evidence="1" id="KW-1133">Transmembrane helix</keyword>
<reference evidence="2" key="1">
    <citation type="submission" date="2023-02" db="EMBL/GenBank/DDBJ databases">
        <title>Genome of Flavobacteriaceae gen. nov. sp. strain F89.</title>
        <authorList>
            <person name="Wang Y."/>
        </authorList>
    </citation>
    <scope>NUCLEOTIDE SEQUENCE</scope>
    <source>
        <strain evidence="2">F89</strain>
    </source>
</reference>
<organism evidence="2 3">
    <name type="scientific">Cerina litoralis</name>
    <dbReference type="NCBI Taxonomy" id="2874477"/>
    <lineage>
        <taxon>Bacteria</taxon>
        <taxon>Pseudomonadati</taxon>
        <taxon>Bacteroidota</taxon>
        <taxon>Flavobacteriia</taxon>
        <taxon>Flavobacteriales</taxon>
        <taxon>Flavobacteriaceae</taxon>
        <taxon>Cerina</taxon>
    </lineage>
</organism>
<gene>
    <name evidence="2" type="ORF">K8352_01995</name>
</gene>
<sequence length="62" mass="7179">MFSKGQLIFAGLFAIAFAVVIFLSYKKDKKLHLKNYKGVKWVGLTFIIFVIILFIIRTLLKN</sequence>
<dbReference type="EMBL" id="JAIRBC010000002">
    <property type="protein sequence ID" value="MCG2459514.1"/>
    <property type="molecule type" value="Genomic_DNA"/>
</dbReference>
<feature type="transmembrane region" description="Helical" evidence="1">
    <location>
        <begin position="38"/>
        <end position="60"/>
    </location>
</feature>
<name>A0AAE3EST4_9FLAO</name>
<evidence type="ECO:0000313" key="3">
    <source>
        <dbReference type="Proteomes" id="UP001200642"/>
    </source>
</evidence>
<proteinExistence type="predicted"/>
<keyword evidence="3" id="KW-1185">Reference proteome</keyword>
<dbReference type="Proteomes" id="UP001200642">
    <property type="component" value="Unassembled WGS sequence"/>
</dbReference>
<evidence type="ECO:0000256" key="1">
    <source>
        <dbReference type="SAM" id="Phobius"/>
    </source>
</evidence>
<accession>A0AAE3EST4</accession>